<keyword evidence="2" id="KW-1185">Reference proteome</keyword>
<protein>
    <submittedName>
        <fullName evidence="1">Uncharacterized protein</fullName>
    </submittedName>
</protein>
<name>A0A165AIX6_9CRUS</name>
<evidence type="ECO:0000313" key="1">
    <source>
        <dbReference type="EMBL" id="KZS17733.1"/>
    </source>
</evidence>
<dbReference type="Proteomes" id="UP000076858">
    <property type="component" value="Unassembled WGS sequence"/>
</dbReference>
<accession>A0A165AIX6</accession>
<sequence length="69" mass="7689">MTSRCLPKTSAYLSPAGYAFVVLQSNSLLCLGYRAKGNACFLSTHPLVSYNILWTSQGWYTLKGAYYKL</sequence>
<proteinExistence type="predicted"/>
<gene>
    <name evidence="1" type="ORF">APZ42_016241</name>
</gene>
<dbReference type="AlphaFoldDB" id="A0A165AIX6"/>
<reference evidence="1 2" key="1">
    <citation type="submission" date="2016-03" db="EMBL/GenBank/DDBJ databases">
        <title>EvidentialGene: Evidence-directed Construction of Genes on Genomes.</title>
        <authorList>
            <person name="Gilbert D.G."/>
            <person name="Choi J.-H."/>
            <person name="Mockaitis K."/>
            <person name="Colbourne J."/>
            <person name="Pfrender M."/>
        </authorList>
    </citation>
    <scope>NUCLEOTIDE SEQUENCE [LARGE SCALE GENOMIC DNA]</scope>
    <source>
        <strain evidence="1 2">Xinb3</strain>
        <tissue evidence="1">Complete organism</tissue>
    </source>
</reference>
<organism evidence="1 2">
    <name type="scientific">Daphnia magna</name>
    <dbReference type="NCBI Taxonomy" id="35525"/>
    <lineage>
        <taxon>Eukaryota</taxon>
        <taxon>Metazoa</taxon>
        <taxon>Ecdysozoa</taxon>
        <taxon>Arthropoda</taxon>
        <taxon>Crustacea</taxon>
        <taxon>Branchiopoda</taxon>
        <taxon>Diplostraca</taxon>
        <taxon>Cladocera</taxon>
        <taxon>Anomopoda</taxon>
        <taxon>Daphniidae</taxon>
        <taxon>Daphnia</taxon>
    </lineage>
</organism>
<comment type="caution">
    <text evidence="1">The sequence shown here is derived from an EMBL/GenBank/DDBJ whole genome shotgun (WGS) entry which is preliminary data.</text>
</comment>
<evidence type="ECO:0000313" key="2">
    <source>
        <dbReference type="Proteomes" id="UP000076858"/>
    </source>
</evidence>
<dbReference type="EMBL" id="LRGB01000595">
    <property type="protein sequence ID" value="KZS17733.1"/>
    <property type="molecule type" value="Genomic_DNA"/>
</dbReference>